<organism evidence="2">
    <name type="scientific">Lepeophtheirus salmonis</name>
    <name type="common">Salmon louse</name>
    <name type="synonym">Caligus salmonis</name>
    <dbReference type="NCBI Taxonomy" id="72036"/>
    <lineage>
        <taxon>Eukaryota</taxon>
        <taxon>Metazoa</taxon>
        <taxon>Ecdysozoa</taxon>
        <taxon>Arthropoda</taxon>
        <taxon>Crustacea</taxon>
        <taxon>Multicrustacea</taxon>
        <taxon>Hexanauplia</taxon>
        <taxon>Copepoda</taxon>
        <taxon>Siphonostomatoida</taxon>
        <taxon>Caligidae</taxon>
        <taxon>Lepeophtheirus</taxon>
    </lineage>
</organism>
<sequence length="260" mass="28970">LGCGLGLALSECHPQAMAKCTDPLKVVTDNKDLGFATSKSELAKMCPKLMDGLRCIDNFTFRCLDREHRAYFNTLYAGTTQVIVDLCTEGSYQTDYLRHAPCMREVQNGYERCAADYQYRIKNLNSKQENGGDNERNVKLLCCSFQNYLFCSERIVNSTCGPETARFTKSFLDRMSGPLIQGHCQAYEQGLNENCFSENYSDSGYSPSSSSGSSSSSEQSRGSLQNPFSSSAPSLQTYFPHLLLLLTIHPIVRLLTVSRT</sequence>
<name>A0A0K2T4L4_LEPSM</name>
<dbReference type="AlphaFoldDB" id="A0A0K2T4L4"/>
<feature type="compositionally biased region" description="Low complexity" evidence="1">
    <location>
        <begin position="206"/>
        <end position="223"/>
    </location>
</feature>
<feature type="non-terminal residue" evidence="2">
    <location>
        <position position="1"/>
    </location>
</feature>
<evidence type="ECO:0000313" key="2">
    <source>
        <dbReference type="EMBL" id="CDW20527.1"/>
    </source>
</evidence>
<feature type="region of interest" description="Disordered" evidence="1">
    <location>
        <begin position="206"/>
        <end position="228"/>
    </location>
</feature>
<evidence type="ECO:0000256" key="1">
    <source>
        <dbReference type="SAM" id="MobiDB-lite"/>
    </source>
</evidence>
<proteinExistence type="predicted"/>
<protein>
    <submittedName>
        <fullName evidence="2">Uncharacterized protein</fullName>
    </submittedName>
</protein>
<reference evidence="2" key="1">
    <citation type="submission" date="2014-05" db="EMBL/GenBank/DDBJ databases">
        <authorList>
            <person name="Chronopoulou M."/>
        </authorList>
    </citation>
    <scope>NUCLEOTIDE SEQUENCE</scope>
    <source>
        <tissue evidence="2">Whole organism</tissue>
    </source>
</reference>
<dbReference type="EMBL" id="HACA01003166">
    <property type="protein sequence ID" value="CDW20527.1"/>
    <property type="molecule type" value="Transcribed_RNA"/>
</dbReference>
<dbReference type="PANTHER" id="PTHR33964">
    <property type="entry name" value="RE45066P-RELATED"/>
    <property type="match status" value="1"/>
</dbReference>
<dbReference type="PANTHER" id="PTHR33964:SF1">
    <property type="entry name" value="RE45066P"/>
    <property type="match status" value="1"/>
</dbReference>
<dbReference type="OrthoDB" id="10051804at2759"/>
<accession>A0A0K2T4L4</accession>